<sequence>MTTLLELQGVSRRFGGFLAVREVDLAVEAGEIHCLIGPNGAGKSTLFKLVVGRYEPSAGRIHFRGHDVTRDAPHSRVQRGMSIKMQAPSVFRALPVRQNLHIAMQHHVPPAELAREEERLLELLGLASEGARPAGELSHGQQQWLEIGMAVALKPTLLLLDEPTAGLSPEETFRTGELVQRLAAGGMTVLAVEHDMSFVKQIATRVTVLHLGQVFARGSVEEIVSDPRVAEIYLGVPHAA</sequence>
<dbReference type="RefSeq" id="WP_202832923.1">
    <property type="nucleotide sequence ID" value="NZ_JAETWB010000007.1"/>
</dbReference>
<keyword evidence="3 5" id="KW-0067">ATP-binding</keyword>
<evidence type="ECO:0000259" key="4">
    <source>
        <dbReference type="PROSITE" id="PS50893"/>
    </source>
</evidence>
<evidence type="ECO:0000256" key="1">
    <source>
        <dbReference type="ARBA" id="ARBA00022448"/>
    </source>
</evidence>
<dbReference type="InterPro" id="IPR051120">
    <property type="entry name" value="ABC_AA/LPS_Transport"/>
</dbReference>
<reference evidence="5 6" key="1">
    <citation type="submission" date="2021-01" db="EMBL/GenBank/DDBJ databases">
        <title>Belnapia mucosa sp. nov. and Belnapia arida sp. nov., isolated from the Tabernas Desert (Almeria, Spain).</title>
        <authorList>
            <person name="Molina-Menor E."/>
            <person name="Vidal-Verdu A."/>
            <person name="Calonge A."/>
            <person name="Satari L."/>
            <person name="Pereto J."/>
            <person name="Porcar M."/>
        </authorList>
    </citation>
    <scope>NUCLEOTIDE SEQUENCE [LARGE SCALE GENOMIC DNA]</scope>
    <source>
        <strain evidence="5 6">T18</strain>
    </source>
</reference>
<dbReference type="Gene3D" id="3.40.50.300">
    <property type="entry name" value="P-loop containing nucleotide triphosphate hydrolases"/>
    <property type="match status" value="1"/>
</dbReference>
<keyword evidence="2" id="KW-0547">Nucleotide-binding</keyword>
<dbReference type="PROSITE" id="PS50893">
    <property type="entry name" value="ABC_TRANSPORTER_2"/>
    <property type="match status" value="1"/>
</dbReference>
<keyword evidence="6" id="KW-1185">Reference proteome</keyword>
<dbReference type="Pfam" id="PF12399">
    <property type="entry name" value="BCA_ABC_TP_C"/>
    <property type="match status" value="1"/>
</dbReference>
<dbReference type="SUPFAM" id="SSF52540">
    <property type="entry name" value="P-loop containing nucleoside triphosphate hydrolases"/>
    <property type="match status" value="1"/>
</dbReference>
<dbReference type="InterPro" id="IPR032823">
    <property type="entry name" value="BCA_ABC_TP_C"/>
</dbReference>
<accession>A0ABS1U4M6</accession>
<gene>
    <name evidence="5" type="ORF">JMJ56_16485</name>
</gene>
<dbReference type="Proteomes" id="UP000660885">
    <property type="component" value="Unassembled WGS sequence"/>
</dbReference>
<name>A0ABS1U4M6_9PROT</name>
<dbReference type="InterPro" id="IPR003593">
    <property type="entry name" value="AAA+_ATPase"/>
</dbReference>
<evidence type="ECO:0000313" key="6">
    <source>
        <dbReference type="Proteomes" id="UP000660885"/>
    </source>
</evidence>
<dbReference type="EMBL" id="JAETWB010000007">
    <property type="protein sequence ID" value="MBL6079617.1"/>
    <property type="molecule type" value="Genomic_DNA"/>
</dbReference>
<dbReference type="InterPro" id="IPR027417">
    <property type="entry name" value="P-loop_NTPase"/>
</dbReference>
<dbReference type="InterPro" id="IPR003439">
    <property type="entry name" value="ABC_transporter-like_ATP-bd"/>
</dbReference>
<dbReference type="CDD" id="cd03219">
    <property type="entry name" value="ABC_Mj1267_LivG_branched"/>
    <property type="match status" value="1"/>
</dbReference>
<keyword evidence="1" id="KW-0813">Transport</keyword>
<dbReference type="GO" id="GO:0005524">
    <property type="term" value="F:ATP binding"/>
    <property type="evidence" value="ECO:0007669"/>
    <property type="project" value="UniProtKB-KW"/>
</dbReference>
<evidence type="ECO:0000256" key="3">
    <source>
        <dbReference type="ARBA" id="ARBA00022840"/>
    </source>
</evidence>
<organism evidence="5 6">
    <name type="scientific">Belnapia arida</name>
    <dbReference type="NCBI Taxonomy" id="2804533"/>
    <lineage>
        <taxon>Bacteria</taxon>
        <taxon>Pseudomonadati</taxon>
        <taxon>Pseudomonadota</taxon>
        <taxon>Alphaproteobacteria</taxon>
        <taxon>Acetobacterales</taxon>
        <taxon>Roseomonadaceae</taxon>
        <taxon>Belnapia</taxon>
    </lineage>
</organism>
<comment type="caution">
    <text evidence="5">The sequence shown here is derived from an EMBL/GenBank/DDBJ whole genome shotgun (WGS) entry which is preliminary data.</text>
</comment>
<evidence type="ECO:0000313" key="5">
    <source>
        <dbReference type="EMBL" id="MBL6079617.1"/>
    </source>
</evidence>
<protein>
    <submittedName>
        <fullName evidence="5">ABC transporter ATP-binding protein</fullName>
    </submittedName>
</protein>
<dbReference type="PANTHER" id="PTHR45772">
    <property type="entry name" value="CONSERVED COMPONENT OF ABC TRANSPORTER FOR NATURAL AMINO ACIDS-RELATED"/>
    <property type="match status" value="1"/>
</dbReference>
<dbReference type="SMART" id="SM00382">
    <property type="entry name" value="AAA"/>
    <property type="match status" value="1"/>
</dbReference>
<proteinExistence type="predicted"/>
<dbReference type="Pfam" id="PF00005">
    <property type="entry name" value="ABC_tran"/>
    <property type="match status" value="1"/>
</dbReference>
<dbReference type="PANTHER" id="PTHR45772:SF8">
    <property type="entry name" value="HIGH-AFFINITY BRANCHED-CHAIN AMINO ACID TRANSPORT ATP-BINDING PROTEIN"/>
    <property type="match status" value="1"/>
</dbReference>
<evidence type="ECO:0000256" key="2">
    <source>
        <dbReference type="ARBA" id="ARBA00022741"/>
    </source>
</evidence>
<feature type="domain" description="ABC transporter" evidence="4">
    <location>
        <begin position="5"/>
        <end position="236"/>
    </location>
</feature>